<dbReference type="EMBL" id="VBOY01000187">
    <property type="protein sequence ID" value="TMQ61182.1"/>
    <property type="molecule type" value="Genomic_DNA"/>
</dbReference>
<evidence type="ECO:0000256" key="2">
    <source>
        <dbReference type="SAM" id="MobiDB-lite"/>
    </source>
</evidence>
<evidence type="ECO:0000256" key="1">
    <source>
        <dbReference type="ARBA" id="ARBA00023172"/>
    </source>
</evidence>
<organism evidence="4 5">
    <name type="scientific">Eiseniibacteriota bacterium</name>
    <dbReference type="NCBI Taxonomy" id="2212470"/>
    <lineage>
        <taxon>Bacteria</taxon>
        <taxon>Candidatus Eiseniibacteriota</taxon>
    </lineage>
</organism>
<dbReference type="Gene3D" id="1.10.443.10">
    <property type="entry name" value="Intergrase catalytic core"/>
    <property type="match status" value="1"/>
</dbReference>
<evidence type="ECO:0000313" key="5">
    <source>
        <dbReference type="Proteomes" id="UP000316609"/>
    </source>
</evidence>
<dbReference type="InterPro" id="IPR011010">
    <property type="entry name" value="DNA_brk_join_enz"/>
</dbReference>
<dbReference type="PROSITE" id="PS51898">
    <property type="entry name" value="TYR_RECOMBINASE"/>
    <property type="match status" value="1"/>
</dbReference>
<name>A0A538TC07_UNCEI</name>
<dbReference type="InterPro" id="IPR013762">
    <property type="entry name" value="Integrase-like_cat_sf"/>
</dbReference>
<feature type="compositionally biased region" description="Basic and acidic residues" evidence="2">
    <location>
        <begin position="144"/>
        <end position="153"/>
    </location>
</feature>
<feature type="region of interest" description="Disordered" evidence="2">
    <location>
        <begin position="144"/>
        <end position="171"/>
    </location>
</feature>
<evidence type="ECO:0000313" key="4">
    <source>
        <dbReference type="EMBL" id="TMQ61182.1"/>
    </source>
</evidence>
<feature type="domain" description="Tyr recombinase" evidence="3">
    <location>
        <begin position="1"/>
        <end position="155"/>
    </location>
</feature>
<evidence type="ECO:0000259" key="3">
    <source>
        <dbReference type="PROSITE" id="PS51898"/>
    </source>
</evidence>
<proteinExistence type="predicted"/>
<dbReference type="GO" id="GO:0015074">
    <property type="term" value="P:DNA integration"/>
    <property type="evidence" value="ECO:0007669"/>
    <property type="project" value="InterPro"/>
</dbReference>
<dbReference type="SUPFAM" id="SSF56349">
    <property type="entry name" value="DNA breaking-rejoining enzymes"/>
    <property type="match status" value="1"/>
</dbReference>
<gene>
    <name evidence="4" type="ORF">E6K78_13055</name>
</gene>
<dbReference type="Proteomes" id="UP000316609">
    <property type="component" value="Unassembled WGS sequence"/>
</dbReference>
<dbReference type="GO" id="GO:0003677">
    <property type="term" value="F:DNA binding"/>
    <property type="evidence" value="ECO:0007669"/>
    <property type="project" value="InterPro"/>
</dbReference>
<dbReference type="InterPro" id="IPR002104">
    <property type="entry name" value="Integrase_catalytic"/>
</dbReference>
<sequence>MSRRTRTTRRCDRSDTPRCLGDVSVPERRIHIRASSSKSVHPRDVTVPIETLKVLELYLGDYRVGEKDPEAALFTDRRGEALTGNGVRKLFERLAVRSGIRDLCAHMLRHTWATNFHRSGSGSRFDLMAEGGWSTGRVVERYTKARPFEERRRAPSPFTASRNARKEKRPA</sequence>
<keyword evidence="1" id="KW-0233">DNA recombination</keyword>
<dbReference type="Pfam" id="PF00589">
    <property type="entry name" value="Phage_integrase"/>
    <property type="match status" value="1"/>
</dbReference>
<dbReference type="AlphaFoldDB" id="A0A538TC07"/>
<comment type="caution">
    <text evidence="4">The sequence shown here is derived from an EMBL/GenBank/DDBJ whole genome shotgun (WGS) entry which is preliminary data.</text>
</comment>
<dbReference type="CDD" id="cd00397">
    <property type="entry name" value="DNA_BRE_C"/>
    <property type="match status" value="1"/>
</dbReference>
<dbReference type="GO" id="GO:0006310">
    <property type="term" value="P:DNA recombination"/>
    <property type="evidence" value="ECO:0007669"/>
    <property type="project" value="UniProtKB-KW"/>
</dbReference>
<reference evidence="4 5" key="1">
    <citation type="journal article" date="2019" name="Nat. Microbiol.">
        <title>Mediterranean grassland soil C-N compound turnover is dependent on rainfall and depth, and is mediated by genomically divergent microorganisms.</title>
        <authorList>
            <person name="Diamond S."/>
            <person name="Andeer P.F."/>
            <person name="Li Z."/>
            <person name="Crits-Christoph A."/>
            <person name="Burstein D."/>
            <person name="Anantharaman K."/>
            <person name="Lane K.R."/>
            <person name="Thomas B.C."/>
            <person name="Pan C."/>
            <person name="Northen T.R."/>
            <person name="Banfield J.F."/>
        </authorList>
    </citation>
    <scope>NUCLEOTIDE SEQUENCE [LARGE SCALE GENOMIC DNA]</scope>
    <source>
        <strain evidence="4">WS_8</strain>
    </source>
</reference>
<accession>A0A538TC07</accession>
<protein>
    <submittedName>
        <fullName evidence="4">Phage integrase family protein</fullName>
    </submittedName>
</protein>